<proteinExistence type="predicted"/>
<dbReference type="AlphaFoldDB" id="A0A0E9SQH4"/>
<reference evidence="1" key="2">
    <citation type="journal article" date="2015" name="Fish Shellfish Immunol.">
        <title>Early steps in the European eel (Anguilla anguilla)-Vibrio vulnificus interaction in the gills: Role of the RtxA13 toxin.</title>
        <authorList>
            <person name="Callol A."/>
            <person name="Pajuelo D."/>
            <person name="Ebbesson L."/>
            <person name="Teles M."/>
            <person name="MacKenzie S."/>
            <person name="Amaro C."/>
        </authorList>
    </citation>
    <scope>NUCLEOTIDE SEQUENCE</scope>
</reference>
<sequence>MLMLVNRLLIITNAIFQRNLLLVFHVKMLYCKQFVIYIYKSLY</sequence>
<protein>
    <submittedName>
        <fullName evidence="1">Uncharacterized protein</fullName>
    </submittedName>
</protein>
<evidence type="ECO:0000313" key="1">
    <source>
        <dbReference type="EMBL" id="JAH43619.1"/>
    </source>
</evidence>
<reference evidence="1" key="1">
    <citation type="submission" date="2014-11" db="EMBL/GenBank/DDBJ databases">
        <authorList>
            <person name="Amaro Gonzalez C."/>
        </authorList>
    </citation>
    <scope>NUCLEOTIDE SEQUENCE</scope>
</reference>
<accession>A0A0E9SQH4</accession>
<organism evidence="1">
    <name type="scientific">Anguilla anguilla</name>
    <name type="common">European freshwater eel</name>
    <name type="synonym">Muraena anguilla</name>
    <dbReference type="NCBI Taxonomy" id="7936"/>
    <lineage>
        <taxon>Eukaryota</taxon>
        <taxon>Metazoa</taxon>
        <taxon>Chordata</taxon>
        <taxon>Craniata</taxon>
        <taxon>Vertebrata</taxon>
        <taxon>Euteleostomi</taxon>
        <taxon>Actinopterygii</taxon>
        <taxon>Neopterygii</taxon>
        <taxon>Teleostei</taxon>
        <taxon>Anguilliformes</taxon>
        <taxon>Anguillidae</taxon>
        <taxon>Anguilla</taxon>
    </lineage>
</organism>
<dbReference type="EMBL" id="GBXM01064958">
    <property type="protein sequence ID" value="JAH43619.1"/>
    <property type="molecule type" value="Transcribed_RNA"/>
</dbReference>
<name>A0A0E9SQH4_ANGAN</name>